<dbReference type="GO" id="GO:0032259">
    <property type="term" value="P:methylation"/>
    <property type="evidence" value="ECO:0007669"/>
    <property type="project" value="UniProtKB-KW"/>
</dbReference>
<dbReference type="InterPro" id="IPR029063">
    <property type="entry name" value="SAM-dependent_MTases_sf"/>
</dbReference>
<dbReference type="InParanoid" id="A0A0H2S1G2"/>
<dbReference type="Pfam" id="PF13489">
    <property type="entry name" value="Methyltransf_23"/>
    <property type="match status" value="1"/>
</dbReference>
<dbReference type="AlphaFoldDB" id="A0A0H2S1G2"/>
<proteinExistence type="predicted"/>
<evidence type="ECO:0000256" key="1">
    <source>
        <dbReference type="SAM" id="MobiDB-lite"/>
    </source>
</evidence>
<dbReference type="CDD" id="cd02440">
    <property type="entry name" value="AdoMet_MTases"/>
    <property type="match status" value="1"/>
</dbReference>
<organism evidence="2 3">
    <name type="scientific">Schizopora paradoxa</name>
    <dbReference type="NCBI Taxonomy" id="27342"/>
    <lineage>
        <taxon>Eukaryota</taxon>
        <taxon>Fungi</taxon>
        <taxon>Dikarya</taxon>
        <taxon>Basidiomycota</taxon>
        <taxon>Agaricomycotina</taxon>
        <taxon>Agaricomycetes</taxon>
        <taxon>Hymenochaetales</taxon>
        <taxon>Schizoporaceae</taxon>
        <taxon>Schizopora</taxon>
    </lineage>
</organism>
<dbReference type="GO" id="GO:0008168">
    <property type="term" value="F:methyltransferase activity"/>
    <property type="evidence" value="ECO:0007669"/>
    <property type="project" value="UniProtKB-KW"/>
</dbReference>
<accession>A0A0H2S1G2</accession>
<evidence type="ECO:0000313" key="3">
    <source>
        <dbReference type="Proteomes" id="UP000053477"/>
    </source>
</evidence>
<feature type="region of interest" description="Disordered" evidence="1">
    <location>
        <begin position="1"/>
        <end position="28"/>
    </location>
</feature>
<evidence type="ECO:0000313" key="2">
    <source>
        <dbReference type="EMBL" id="KLO15598.1"/>
    </source>
</evidence>
<dbReference type="Proteomes" id="UP000053477">
    <property type="component" value="Unassembled WGS sequence"/>
</dbReference>
<protein>
    <submittedName>
        <fullName evidence="2">S-adenosyl-L-methionine-dependent methyltransferase</fullName>
    </submittedName>
</protein>
<dbReference type="STRING" id="27342.A0A0H2S1G2"/>
<dbReference type="OrthoDB" id="2013972at2759"/>
<keyword evidence="2" id="KW-0489">Methyltransferase</keyword>
<sequence length="320" mass="36405">MPANNLNGNLSDDSPDSDGESMSSLSSEELARHFQTRYGRQFHSYGMVPYPLPADPAEMQRLDRMHDAVKHFFGGRNYCERVGQLLHEPLDARMRIADLGTGSGKWVDEMAVEFPNFKFYGVDIAPTATQEPEENVQYEINPLQATGFDRGYFHFVHMRQTSLGITDYVPVVREIARILRPRGYFYSAEWLRRVFMADGSNVEQQAPLAVRFFRIIDRLMQSRHVPSDPEGQLLVAVLLQSQQFEVVHMEHRQILGEQGAVGLHFRNAFKEYADAFKYLLLDSGCSEGNAEQLITGFKHDIDVVPGLTVVYTTVLARKLL</sequence>
<dbReference type="SUPFAM" id="SSF53335">
    <property type="entry name" value="S-adenosyl-L-methionine-dependent methyltransferases"/>
    <property type="match status" value="1"/>
</dbReference>
<name>A0A0H2S1G2_9AGAM</name>
<dbReference type="EMBL" id="KQ085927">
    <property type="protein sequence ID" value="KLO15598.1"/>
    <property type="molecule type" value="Genomic_DNA"/>
</dbReference>
<gene>
    <name evidence="2" type="ORF">SCHPADRAFT_254922</name>
</gene>
<keyword evidence="2" id="KW-0808">Transferase</keyword>
<reference evidence="2 3" key="1">
    <citation type="submission" date="2015-04" db="EMBL/GenBank/DDBJ databases">
        <title>Complete genome sequence of Schizopora paradoxa KUC8140, a cosmopolitan wood degrader in East Asia.</title>
        <authorList>
            <consortium name="DOE Joint Genome Institute"/>
            <person name="Min B."/>
            <person name="Park H."/>
            <person name="Jang Y."/>
            <person name="Kim J.-J."/>
            <person name="Kim K.H."/>
            <person name="Pangilinan J."/>
            <person name="Lipzen A."/>
            <person name="Riley R."/>
            <person name="Grigoriev I.V."/>
            <person name="Spatafora J.W."/>
            <person name="Choi I.-G."/>
        </authorList>
    </citation>
    <scope>NUCLEOTIDE SEQUENCE [LARGE SCALE GENOMIC DNA]</scope>
    <source>
        <strain evidence="2 3">KUC8140</strain>
    </source>
</reference>
<keyword evidence="3" id="KW-1185">Reference proteome</keyword>
<dbReference type="Gene3D" id="3.40.50.150">
    <property type="entry name" value="Vaccinia Virus protein VP39"/>
    <property type="match status" value="1"/>
</dbReference>